<dbReference type="CDD" id="cd00268">
    <property type="entry name" value="DEADc"/>
    <property type="match status" value="1"/>
</dbReference>
<dbReference type="RefSeq" id="WP_006966147.1">
    <property type="nucleotide sequence ID" value="NZ_APJX01000004.1"/>
</dbReference>
<comment type="similarity">
    <text evidence="7 9">Belongs to the DEAD box helicase family.</text>
</comment>
<dbReference type="PANTHER" id="PTHR47959">
    <property type="entry name" value="ATP-DEPENDENT RNA HELICASE RHLE-RELATED"/>
    <property type="match status" value="1"/>
</dbReference>
<evidence type="ECO:0000256" key="3">
    <source>
        <dbReference type="ARBA" id="ARBA00022801"/>
    </source>
</evidence>
<feature type="domain" description="DEAD-box RNA helicase Q" evidence="13">
    <location>
        <begin position="98"/>
        <end position="126"/>
    </location>
</feature>
<dbReference type="Gene3D" id="3.40.50.300">
    <property type="entry name" value="P-loop containing nucleotide triphosphate hydrolases"/>
    <property type="match status" value="2"/>
</dbReference>
<dbReference type="InterPro" id="IPR023554">
    <property type="entry name" value="RNA_helicase_ATP-dep_RhlB"/>
</dbReference>
<dbReference type="HAMAP" id="MF_00661">
    <property type="entry name" value="DEAD_helicase_RhlB"/>
    <property type="match status" value="1"/>
</dbReference>
<evidence type="ECO:0000256" key="4">
    <source>
        <dbReference type="ARBA" id="ARBA00022806"/>
    </source>
</evidence>
<dbReference type="CDD" id="cd18787">
    <property type="entry name" value="SF2_C_DEAD"/>
    <property type="match status" value="1"/>
</dbReference>
<feature type="domain" description="Helicase ATP-binding" evidence="11">
    <location>
        <begin position="129"/>
        <end position="307"/>
    </location>
</feature>
<feature type="short sequence motif" description="Q motif" evidence="8">
    <location>
        <begin position="98"/>
        <end position="126"/>
    </location>
</feature>
<evidence type="ECO:0000256" key="10">
    <source>
        <dbReference type="SAM" id="MobiDB-lite"/>
    </source>
</evidence>
<evidence type="ECO:0000256" key="1">
    <source>
        <dbReference type="ARBA" id="ARBA00022490"/>
    </source>
</evidence>
<evidence type="ECO:0000256" key="6">
    <source>
        <dbReference type="ARBA" id="ARBA00022884"/>
    </source>
</evidence>
<dbReference type="PATRIC" id="fig|1286635.3.peg.2444"/>
<dbReference type="InterPro" id="IPR050079">
    <property type="entry name" value="DEAD_box_RNA_helicase"/>
</dbReference>
<keyword evidence="4 9" id="KW-0347">Helicase</keyword>
<dbReference type="InterPro" id="IPR014001">
    <property type="entry name" value="Helicase_ATP-bd"/>
</dbReference>
<protein>
    <submittedName>
        <fullName evidence="14">ATP-dependent RNA helicase RhlB</fullName>
        <ecNumber evidence="14">3.6.4.13</ecNumber>
    </submittedName>
</protein>
<keyword evidence="3 9" id="KW-0378">Hydrolase</keyword>
<evidence type="ECO:0000256" key="5">
    <source>
        <dbReference type="ARBA" id="ARBA00022840"/>
    </source>
</evidence>
<dbReference type="InterPro" id="IPR000629">
    <property type="entry name" value="RNA-helicase_DEAD-box_CS"/>
</dbReference>
<feature type="compositionally biased region" description="Low complexity" evidence="10">
    <location>
        <begin position="72"/>
        <end position="85"/>
    </location>
</feature>
<evidence type="ECO:0000259" key="13">
    <source>
        <dbReference type="PROSITE" id="PS51195"/>
    </source>
</evidence>
<evidence type="ECO:0000256" key="9">
    <source>
        <dbReference type="RuleBase" id="RU000492"/>
    </source>
</evidence>
<keyword evidence="15" id="KW-1185">Reference proteome</keyword>
<evidence type="ECO:0000256" key="2">
    <source>
        <dbReference type="ARBA" id="ARBA00022741"/>
    </source>
</evidence>
<dbReference type="GO" id="GO:0003724">
    <property type="term" value="F:RNA helicase activity"/>
    <property type="evidence" value="ECO:0007669"/>
    <property type="project" value="UniProtKB-EC"/>
</dbReference>
<evidence type="ECO:0000313" key="14">
    <source>
        <dbReference type="EMBL" id="EMS79840.1"/>
    </source>
</evidence>
<feature type="compositionally biased region" description="Basic and acidic residues" evidence="10">
    <location>
        <begin position="27"/>
        <end position="36"/>
    </location>
</feature>
<dbReference type="InterPro" id="IPR014014">
    <property type="entry name" value="RNA_helicase_DEAD_Q_motif"/>
</dbReference>
<dbReference type="PROSITE" id="PS51192">
    <property type="entry name" value="HELICASE_ATP_BIND_1"/>
    <property type="match status" value="1"/>
</dbReference>
<feature type="domain" description="Helicase C-terminal" evidence="12">
    <location>
        <begin position="319"/>
        <end position="493"/>
    </location>
</feature>
<dbReference type="Pfam" id="PF00271">
    <property type="entry name" value="Helicase_C"/>
    <property type="match status" value="1"/>
</dbReference>
<dbReference type="Proteomes" id="UP000014216">
    <property type="component" value="Unassembled WGS sequence"/>
</dbReference>
<dbReference type="PROSITE" id="PS00039">
    <property type="entry name" value="DEAD_ATP_HELICASE"/>
    <property type="match status" value="1"/>
</dbReference>
<proteinExistence type="inferred from homology"/>
<dbReference type="InterPro" id="IPR001650">
    <property type="entry name" value="Helicase_C-like"/>
</dbReference>
<dbReference type="InterPro" id="IPR027417">
    <property type="entry name" value="P-loop_NTPase"/>
</dbReference>
<accession>S0FYU3</accession>
<feature type="compositionally biased region" description="Basic residues" evidence="10">
    <location>
        <begin position="497"/>
        <end position="508"/>
    </location>
</feature>
<dbReference type="EC" id="3.6.4.13" evidence="14"/>
<evidence type="ECO:0000259" key="11">
    <source>
        <dbReference type="PROSITE" id="PS51192"/>
    </source>
</evidence>
<dbReference type="PROSITE" id="PS51195">
    <property type="entry name" value="Q_MOTIF"/>
    <property type="match status" value="1"/>
</dbReference>
<dbReference type="GO" id="GO:0016787">
    <property type="term" value="F:hydrolase activity"/>
    <property type="evidence" value="ECO:0007669"/>
    <property type="project" value="UniProtKB-KW"/>
</dbReference>
<feature type="region of interest" description="Disordered" evidence="10">
    <location>
        <begin position="1"/>
        <end position="86"/>
    </location>
</feature>
<dbReference type="PROSITE" id="PS51194">
    <property type="entry name" value="HELICASE_CTER"/>
    <property type="match status" value="1"/>
</dbReference>
<dbReference type="PANTHER" id="PTHR47959:SF10">
    <property type="entry name" value="ATP-DEPENDENT RNA HELICASE RHLB"/>
    <property type="match status" value="1"/>
</dbReference>
<keyword evidence="2 9" id="KW-0547">Nucleotide-binding</keyword>
<evidence type="ECO:0000313" key="15">
    <source>
        <dbReference type="Proteomes" id="UP000014216"/>
    </source>
</evidence>
<feature type="compositionally biased region" description="Pro residues" evidence="10">
    <location>
        <begin position="17"/>
        <end position="26"/>
    </location>
</feature>
<reference evidence="14 15" key="1">
    <citation type="journal article" date="2013" name="Genome Announc.">
        <title>Draft Genome Sequence of Desulfotignum phosphitoxidans DSM 13687 Strain FiPS-3.</title>
        <authorList>
            <person name="Poehlein A."/>
            <person name="Daniel R."/>
            <person name="Simeonova D.D."/>
        </authorList>
    </citation>
    <scope>NUCLEOTIDE SEQUENCE [LARGE SCALE GENOMIC DNA]</scope>
    <source>
        <strain evidence="14 15">DSM 13687</strain>
    </source>
</reference>
<keyword evidence="5 9" id="KW-0067">ATP-binding</keyword>
<feature type="region of interest" description="Disordered" evidence="10">
    <location>
        <begin position="477"/>
        <end position="522"/>
    </location>
</feature>
<dbReference type="SMART" id="SM00487">
    <property type="entry name" value="DEXDc"/>
    <property type="match status" value="1"/>
</dbReference>
<dbReference type="InterPro" id="IPR011545">
    <property type="entry name" value="DEAD/DEAH_box_helicase_dom"/>
</dbReference>
<evidence type="ECO:0000256" key="8">
    <source>
        <dbReference type="PROSITE-ProRule" id="PRU00552"/>
    </source>
</evidence>
<organism evidence="14 15">
    <name type="scientific">Desulfotignum phosphitoxidans DSM 13687</name>
    <dbReference type="NCBI Taxonomy" id="1286635"/>
    <lineage>
        <taxon>Bacteria</taxon>
        <taxon>Pseudomonadati</taxon>
        <taxon>Thermodesulfobacteriota</taxon>
        <taxon>Desulfobacteria</taxon>
        <taxon>Desulfobacterales</taxon>
        <taxon>Desulfobacteraceae</taxon>
        <taxon>Desulfotignum</taxon>
    </lineage>
</organism>
<keyword evidence="6" id="KW-0694">RNA-binding</keyword>
<evidence type="ECO:0000259" key="12">
    <source>
        <dbReference type="PROSITE" id="PS51194"/>
    </source>
</evidence>
<dbReference type="GO" id="GO:0005524">
    <property type="term" value="F:ATP binding"/>
    <property type="evidence" value="ECO:0007669"/>
    <property type="project" value="UniProtKB-KW"/>
</dbReference>
<dbReference type="GO" id="GO:0003723">
    <property type="term" value="F:RNA binding"/>
    <property type="evidence" value="ECO:0007669"/>
    <property type="project" value="UniProtKB-KW"/>
</dbReference>
<name>S0FYU3_9BACT</name>
<evidence type="ECO:0000256" key="7">
    <source>
        <dbReference type="ARBA" id="ARBA00038437"/>
    </source>
</evidence>
<dbReference type="SUPFAM" id="SSF52540">
    <property type="entry name" value="P-loop containing nucleoside triphosphate hydrolases"/>
    <property type="match status" value="1"/>
</dbReference>
<dbReference type="SMART" id="SM00490">
    <property type="entry name" value="HELICc"/>
    <property type="match status" value="1"/>
</dbReference>
<dbReference type="AlphaFoldDB" id="S0FYU3"/>
<dbReference type="InterPro" id="IPR044742">
    <property type="entry name" value="DEAD/DEAH_RhlB"/>
</dbReference>
<dbReference type="GO" id="GO:0005829">
    <property type="term" value="C:cytosol"/>
    <property type="evidence" value="ECO:0007669"/>
    <property type="project" value="TreeGrafter"/>
</dbReference>
<dbReference type="Pfam" id="PF00270">
    <property type="entry name" value="DEAD"/>
    <property type="match status" value="1"/>
</dbReference>
<comment type="caution">
    <text evidence="14">The sequence shown here is derived from an EMBL/GenBank/DDBJ whole genome shotgun (WGS) entry which is preliminary data.</text>
</comment>
<gene>
    <name evidence="14" type="primary">rhlB</name>
    <name evidence="14" type="ORF">Dpo_4c03920</name>
</gene>
<sequence>MKSFIDFLKRRFKKPTAPSPTPPDPGPRPHAEDMPHPRSQKKPIAEKKNPIAEKSTGPKKSPEHSPKSTGTAPKSQKSASKPSWSVDQFQVSPLEGKTRFHDLGLPEPLMHAVADLGFEYCTDIQAALLPHTLAGKDATAKAQTGTGKTATFIIAIIKAFMDKPVKNKPGFPRALILAPTRELVHQIEKDFQGLARYAGCNILSVFGGTGYARQQQTLQENSVDVIVATPGRLLDFIRQKIIQLSKVEIMVIDEADRMLDMGFIPDVRRLIYMTPPKNNRQTLFFSATLTEDVLRLADSWTTKNRVQIEIDPEQTAADSIRQIVYLTTEDKKFQHVYNLLTSETIERVLIFVNRKDTATFLSSKLDRYGQKCKVLSGDVSQNNRFKVLEQFKKGTVRILVATDVAARGLHVENISHVINYDMPFEPEHYIHRIGRTGRAGATGTSISFADEMSSFQIPLIEAVLGYKLPCEYPSDILENPLPKPAPKKKNTSPPPKAKAKSRRRRRSRPPGNYAGKSRPGSS</sequence>
<keyword evidence="1" id="KW-0963">Cytoplasm</keyword>
<dbReference type="EMBL" id="APJX01000004">
    <property type="protein sequence ID" value="EMS79840.1"/>
    <property type="molecule type" value="Genomic_DNA"/>
</dbReference>